<evidence type="ECO:0000313" key="2">
    <source>
        <dbReference type="EMBL" id="KAF5351622.1"/>
    </source>
</evidence>
<feature type="compositionally biased region" description="Low complexity" evidence="1">
    <location>
        <begin position="7"/>
        <end position="17"/>
    </location>
</feature>
<evidence type="ECO:0000256" key="1">
    <source>
        <dbReference type="SAM" id="MobiDB-lite"/>
    </source>
</evidence>
<sequence length="533" mass="56760">MNVLKTPSFFRPASRPSSPAPVPTLTMRPEINVTTEKAAKSLNKFALGNLRRSSPPASAPSGPTPLVQDGSYLEMLGLKFSEAVSKALAQPPGPGLPNELVSGKRSIPQGRGRALGALISLELLASQHNPHLRRAILRSLHRPLSVLLTNLSAHLMPLLASPLFHSPPTLTSQNSTPNPTQVHALALAAFAQELLETFDELGLGLDADIRGDGLKSIREGLISVIHRVISPLVADIRAELTPIIEALENANDGQTKAVAGIKTSTVHHPSIVTLRAVMPTYAKALARYTSFPISHGILASFLVAVVWKGLVALSNRPYALSAPPFLDAVPNKKVRTPPPFSTPPVTPPLGRFTLKLPPSRPPSPPIAAIPASASADAQALFDLLNTLPRPSADKEATRLAREAVDEAFDALRALSALLDAVDKRSGGAGSPKAMAKEVHQLAEDIPLLIALPILLSTYGGLNPGSVATLLGFSETEYRRNCLSGIGRAEECAPVIAQRVMAALQMQTKDRTLLMLAEPNNIVYEWLQLETSTN</sequence>
<dbReference type="EMBL" id="JAACJO010000012">
    <property type="protein sequence ID" value="KAF5351622.1"/>
    <property type="molecule type" value="Genomic_DNA"/>
</dbReference>
<reference evidence="2 3" key="1">
    <citation type="journal article" date="2020" name="ISME J.">
        <title>Uncovering the hidden diversity of litter-decomposition mechanisms in mushroom-forming fungi.</title>
        <authorList>
            <person name="Floudas D."/>
            <person name="Bentzer J."/>
            <person name="Ahren D."/>
            <person name="Johansson T."/>
            <person name="Persson P."/>
            <person name="Tunlid A."/>
        </authorList>
    </citation>
    <scope>NUCLEOTIDE SEQUENCE [LARGE SCALE GENOMIC DNA]</scope>
    <source>
        <strain evidence="2 3">CBS 146.42</strain>
    </source>
</reference>
<name>A0A8H5D3P3_9AGAR</name>
<organism evidence="2 3">
    <name type="scientific">Leucocoprinus leucothites</name>
    <dbReference type="NCBI Taxonomy" id="201217"/>
    <lineage>
        <taxon>Eukaryota</taxon>
        <taxon>Fungi</taxon>
        <taxon>Dikarya</taxon>
        <taxon>Basidiomycota</taxon>
        <taxon>Agaricomycotina</taxon>
        <taxon>Agaricomycetes</taxon>
        <taxon>Agaricomycetidae</taxon>
        <taxon>Agaricales</taxon>
        <taxon>Agaricineae</taxon>
        <taxon>Agaricaceae</taxon>
        <taxon>Leucocoprinus</taxon>
    </lineage>
</organism>
<proteinExistence type="predicted"/>
<gene>
    <name evidence="2" type="ORF">D9756_007443</name>
</gene>
<feature type="region of interest" description="Disordered" evidence="1">
    <location>
        <begin position="1"/>
        <end position="25"/>
    </location>
</feature>
<comment type="caution">
    <text evidence="2">The sequence shown here is derived from an EMBL/GenBank/DDBJ whole genome shotgun (WGS) entry which is preliminary data.</text>
</comment>
<protein>
    <submittedName>
        <fullName evidence="2">Uncharacterized protein</fullName>
    </submittedName>
</protein>
<evidence type="ECO:0000313" key="3">
    <source>
        <dbReference type="Proteomes" id="UP000559027"/>
    </source>
</evidence>
<dbReference type="Proteomes" id="UP000559027">
    <property type="component" value="Unassembled WGS sequence"/>
</dbReference>
<dbReference type="OrthoDB" id="1734943at2759"/>
<accession>A0A8H5D3P3</accession>
<dbReference type="AlphaFoldDB" id="A0A8H5D3P3"/>
<keyword evidence="3" id="KW-1185">Reference proteome</keyword>